<evidence type="ECO:0000313" key="2">
    <source>
        <dbReference type="Proteomes" id="UP000635606"/>
    </source>
</evidence>
<keyword evidence="2" id="KW-1185">Reference proteome</keyword>
<organism evidence="1 2">
    <name type="scientific">Virgisporangium ochraceum</name>
    <dbReference type="NCBI Taxonomy" id="65505"/>
    <lineage>
        <taxon>Bacteria</taxon>
        <taxon>Bacillati</taxon>
        <taxon>Actinomycetota</taxon>
        <taxon>Actinomycetes</taxon>
        <taxon>Micromonosporales</taxon>
        <taxon>Micromonosporaceae</taxon>
        <taxon>Virgisporangium</taxon>
    </lineage>
</organism>
<gene>
    <name evidence="1" type="ORF">Voc01_093400</name>
</gene>
<name>A0A8J4A562_9ACTN</name>
<dbReference type="RefSeq" id="WP_203934221.1">
    <property type="nucleotide sequence ID" value="NZ_BOPH01000134.1"/>
</dbReference>
<proteinExistence type="predicted"/>
<evidence type="ECO:0000313" key="1">
    <source>
        <dbReference type="EMBL" id="GIJ74423.1"/>
    </source>
</evidence>
<dbReference type="AlphaFoldDB" id="A0A8J4A562"/>
<sequence>MTSRSRVAGMVGLVVAVLAAGRLLTMPEPSSTPSPAAVAETTVADLWPASTVVQSPGRLGDGRAYTPWFHLDPSTSVGTALTGDGSSMRLIVRTGTAERELLRLPARDNPQFNGFATTGDDLVFMVSASGDAANTTSVLYRASWKDGAASVLTKDTGAVIFFNSQYDVLVRDGRITWAAAGETGQFTEIRSIPMGGGRVTSQRVDGAYALSAWPWLTSAGGSQNGAVELRNLTTGERRTVAGQPNELVNCGPAWCRVMILGASGQPARTDVMRSDGSDRKRMAAGTISSAVLDVGLLDRFEVLAQTNRTGTGTLKLMLFDIPSGRSAVLASGVATVQARGPIVWWSTGEEEAVEWFALDLRTLS</sequence>
<dbReference type="EMBL" id="BOPH01000134">
    <property type="protein sequence ID" value="GIJ74423.1"/>
    <property type="molecule type" value="Genomic_DNA"/>
</dbReference>
<reference evidence="1" key="1">
    <citation type="submission" date="2021-01" db="EMBL/GenBank/DDBJ databases">
        <title>Whole genome shotgun sequence of Virgisporangium ochraceum NBRC 16418.</title>
        <authorList>
            <person name="Komaki H."/>
            <person name="Tamura T."/>
        </authorList>
    </citation>
    <scope>NUCLEOTIDE SEQUENCE</scope>
    <source>
        <strain evidence="1">NBRC 16418</strain>
    </source>
</reference>
<comment type="caution">
    <text evidence="1">The sequence shown here is derived from an EMBL/GenBank/DDBJ whole genome shotgun (WGS) entry which is preliminary data.</text>
</comment>
<accession>A0A8J4A562</accession>
<dbReference type="Proteomes" id="UP000635606">
    <property type="component" value="Unassembled WGS sequence"/>
</dbReference>
<protein>
    <submittedName>
        <fullName evidence="1">Uncharacterized protein</fullName>
    </submittedName>
</protein>